<dbReference type="InterPro" id="IPR036388">
    <property type="entry name" value="WH-like_DNA-bd_sf"/>
</dbReference>
<keyword evidence="8" id="KW-0067">ATP-binding</keyword>
<evidence type="ECO:0000256" key="4">
    <source>
        <dbReference type="ARBA" id="ARBA00022614"/>
    </source>
</evidence>
<dbReference type="InterPro" id="IPR027417">
    <property type="entry name" value="P-loop_NTPase"/>
</dbReference>
<protein>
    <recommendedName>
        <fullName evidence="9">Disease resistance protein winged helix domain-containing protein</fullName>
    </recommendedName>
</protein>
<comment type="similarity">
    <text evidence="2">Belongs to the disease resistance NB-LRR family.</text>
</comment>
<evidence type="ECO:0000313" key="10">
    <source>
        <dbReference type="EMBL" id="KAL3630465.1"/>
    </source>
</evidence>
<feature type="domain" description="Disease resistance protein winged helix" evidence="9">
    <location>
        <begin position="125"/>
        <end position="195"/>
    </location>
</feature>
<dbReference type="AlphaFoldDB" id="A0ABD3CKL0"/>
<keyword evidence="3" id="KW-0963">Cytoplasm</keyword>
<proteinExistence type="inferred from homology"/>
<reference evidence="11" key="1">
    <citation type="journal article" date="2024" name="IScience">
        <title>Strigolactones Initiate the Formation of Haustorium-like Structures in Castilleja.</title>
        <authorList>
            <person name="Buerger M."/>
            <person name="Peterson D."/>
            <person name="Chory J."/>
        </authorList>
    </citation>
    <scope>NUCLEOTIDE SEQUENCE [LARGE SCALE GENOMIC DNA]</scope>
</reference>
<keyword evidence="4" id="KW-0433">Leucine-rich repeat</keyword>
<evidence type="ECO:0000256" key="7">
    <source>
        <dbReference type="ARBA" id="ARBA00022821"/>
    </source>
</evidence>
<evidence type="ECO:0000256" key="6">
    <source>
        <dbReference type="ARBA" id="ARBA00022741"/>
    </source>
</evidence>
<evidence type="ECO:0000256" key="1">
    <source>
        <dbReference type="ARBA" id="ARBA00004496"/>
    </source>
</evidence>
<dbReference type="Gene3D" id="1.10.8.430">
    <property type="entry name" value="Helical domain of apoptotic protease-activating factors"/>
    <property type="match status" value="1"/>
</dbReference>
<dbReference type="SUPFAM" id="SSF52540">
    <property type="entry name" value="P-loop containing nucleoside triphosphate hydrolases"/>
    <property type="match status" value="1"/>
</dbReference>
<comment type="subcellular location">
    <subcellularLocation>
        <location evidence="1">Cytoplasm</location>
    </subcellularLocation>
</comment>
<dbReference type="GO" id="GO:0005737">
    <property type="term" value="C:cytoplasm"/>
    <property type="evidence" value="ECO:0007669"/>
    <property type="project" value="UniProtKB-SubCell"/>
</dbReference>
<keyword evidence="5" id="KW-0677">Repeat</keyword>
<accession>A0ABD3CKL0</accession>
<dbReference type="GO" id="GO:0005524">
    <property type="term" value="F:ATP binding"/>
    <property type="evidence" value="ECO:0007669"/>
    <property type="project" value="UniProtKB-KW"/>
</dbReference>
<comment type="caution">
    <text evidence="10">The sequence shown here is derived from an EMBL/GenBank/DDBJ whole genome shotgun (WGS) entry which is preliminary data.</text>
</comment>
<evidence type="ECO:0000259" key="9">
    <source>
        <dbReference type="Pfam" id="PF23559"/>
    </source>
</evidence>
<dbReference type="Gene3D" id="1.10.10.10">
    <property type="entry name" value="Winged helix-like DNA-binding domain superfamily/Winged helix DNA-binding domain"/>
    <property type="match status" value="1"/>
</dbReference>
<name>A0ABD3CKL0_9LAMI</name>
<evidence type="ECO:0000256" key="3">
    <source>
        <dbReference type="ARBA" id="ARBA00022490"/>
    </source>
</evidence>
<evidence type="ECO:0000256" key="2">
    <source>
        <dbReference type="ARBA" id="ARBA00008894"/>
    </source>
</evidence>
<dbReference type="InterPro" id="IPR044974">
    <property type="entry name" value="Disease_R_plants"/>
</dbReference>
<evidence type="ECO:0000256" key="8">
    <source>
        <dbReference type="ARBA" id="ARBA00022840"/>
    </source>
</evidence>
<evidence type="ECO:0000256" key="5">
    <source>
        <dbReference type="ARBA" id="ARBA00022737"/>
    </source>
</evidence>
<keyword evidence="11" id="KW-1185">Reference proteome</keyword>
<dbReference type="Proteomes" id="UP001632038">
    <property type="component" value="Unassembled WGS sequence"/>
</dbReference>
<dbReference type="InterPro" id="IPR058922">
    <property type="entry name" value="WHD_DRP"/>
</dbReference>
<keyword evidence="7" id="KW-0611">Plant defense</keyword>
<sequence>MLTTRLSNLGSELGGSRYEMRFLDEDQSWNLFCKSTFGDEEIFPDELEGIGKKIVENCKGLPLSIVVVGGLLSKSKRTREYLLYISENLSSTVNLQDDESSLKILRLSYKELPVYLKPCFLYMGVYPEDCVIDVSELMRLWVAEGFLKPISGKLLEAVAKEYLNELVGRNLVLVHETGYSGETIKCKIHDLLVDVCVREVCDKVIDATMPFYLVIRYFTLRLRDGIVNCRYISGLSIQLSYSTLWNLQTLYVHNWEARVATSDIWNPQLRHVSVNLLDPPPSDGLVLGNLQTLSRPLNFR</sequence>
<dbReference type="Pfam" id="PF23559">
    <property type="entry name" value="WHD_DRP"/>
    <property type="match status" value="1"/>
</dbReference>
<dbReference type="PANTHER" id="PTHR23155:SF1152">
    <property type="entry name" value="AAA+ ATPASE DOMAIN-CONTAINING PROTEIN"/>
    <property type="match status" value="1"/>
</dbReference>
<dbReference type="FunFam" id="1.10.10.10:FF:000322">
    <property type="entry name" value="Probable disease resistance protein At1g63360"/>
    <property type="match status" value="1"/>
</dbReference>
<dbReference type="InterPro" id="IPR042197">
    <property type="entry name" value="Apaf_helical"/>
</dbReference>
<dbReference type="PANTHER" id="PTHR23155">
    <property type="entry name" value="DISEASE RESISTANCE PROTEIN RP"/>
    <property type="match status" value="1"/>
</dbReference>
<keyword evidence="6" id="KW-0547">Nucleotide-binding</keyword>
<organism evidence="10 11">
    <name type="scientific">Castilleja foliolosa</name>
    <dbReference type="NCBI Taxonomy" id="1961234"/>
    <lineage>
        <taxon>Eukaryota</taxon>
        <taxon>Viridiplantae</taxon>
        <taxon>Streptophyta</taxon>
        <taxon>Embryophyta</taxon>
        <taxon>Tracheophyta</taxon>
        <taxon>Spermatophyta</taxon>
        <taxon>Magnoliopsida</taxon>
        <taxon>eudicotyledons</taxon>
        <taxon>Gunneridae</taxon>
        <taxon>Pentapetalae</taxon>
        <taxon>asterids</taxon>
        <taxon>lamiids</taxon>
        <taxon>Lamiales</taxon>
        <taxon>Orobanchaceae</taxon>
        <taxon>Pedicularideae</taxon>
        <taxon>Castillejinae</taxon>
        <taxon>Castilleja</taxon>
    </lineage>
</organism>
<gene>
    <name evidence="10" type="ORF">CASFOL_023449</name>
</gene>
<evidence type="ECO:0000313" key="11">
    <source>
        <dbReference type="Proteomes" id="UP001632038"/>
    </source>
</evidence>
<dbReference type="EMBL" id="JAVIJP010000032">
    <property type="protein sequence ID" value="KAL3630465.1"/>
    <property type="molecule type" value="Genomic_DNA"/>
</dbReference>
<dbReference type="GO" id="GO:0006952">
    <property type="term" value="P:defense response"/>
    <property type="evidence" value="ECO:0007669"/>
    <property type="project" value="UniProtKB-KW"/>
</dbReference>